<accession>A0A7W8N7H9</accession>
<sequence length="38" mass="4345">MSQMVQDIQQTIIIEAPIQKVWNMVSTSEGIASWCFCQ</sequence>
<protein>
    <submittedName>
        <fullName evidence="1">Uncharacterized protein YndB with AHSA1/START domain</fullName>
    </submittedName>
</protein>
<name>A0A7W8N7H9_9BACL</name>
<gene>
    <name evidence="1" type="ORF">HNR43_002711</name>
</gene>
<evidence type="ECO:0000313" key="2">
    <source>
        <dbReference type="Proteomes" id="UP000583699"/>
    </source>
</evidence>
<dbReference type="InterPro" id="IPR023393">
    <property type="entry name" value="START-like_dom_sf"/>
</dbReference>
<organism evidence="1 2">
    <name type="scientific">Anoxybacillus mongoliensis</name>
    <dbReference type="NCBI Taxonomy" id="452565"/>
    <lineage>
        <taxon>Bacteria</taxon>
        <taxon>Bacillati</taxon>
        <taxon>Bacillota</taxon>
        <taxon>Bacilli</taxon>
        <taxon>Bacillales</taxon>
        <taxon>Anoxybacillaceae</taxon>
        <taxon>Anoxybacillus</taxon>
    </lineage>
</organism>
<keyword evidence="2" id="KW-1185">Reference proteome</keyword>
<dbReference type="Gene3D" id="3.30.530.20">
    <property type="match status" value="1"/>
</dbReference>
<dbReference type="AlphaFoldDB" id="A0A7W8N7H9"/>
<dbReference type="SUPFAM" id="SSF55961">
    <property type="entry name" value="Bet v1-like"/>
    <property type="match status" value="1"/>
</dbReference>
<proteinExistence type="predicted"/>
<reference evidence="1 2" key="1">
    <citation type="submission" date="2020-08" db="EMBL/GenBank/DDBJ databases">
        <title>Genomic Encyclopedia of Type Strains, Phase IV (KMG-IV): sequencing the most valuable type-strain genomes for metagenomic binning, comparative biology and taxonomic classification.</title>
        <authorList>
            <person name="Goeker M."/>
        </authorList>
    </citation>
    <scope>NUCLEOTIDE SEQUENCE [LARGE SCALE GENOMIC DNA]</scope>
    <source>
        <strain evidence="1 2">DSM 19169</strain>
    </source>
</reference>
<dbReference type="EMBL" id="JACHEQ010000019">
    <property type="protein sequence ID" value="MBB5356699.1"/>
    <property type="molecule type" value="Genomic_DNA"/>
</dbReference>
<evidence type="ECO:0000313" key="1">
    <source>
        <dbReference type="EMBL" id="MBB5356699.1"/>
    </source>
</evidence>
<dbReference type="Proteomes" id="UP000583699">
    <property type="component" value="Unassembled WGS sequence"/>
</dbReference>
<comment type="caution">
    <text evidence="1">The sequence shown here is derived from an EMBL/GenBank/DDBJ whole genome shotgun (WGS) entry which is preliminary data.</text>
</comment>